<keyword evidence="2" id="KW-1133">Transmembrane helix</keyword>
<dbReference type="RefSeq" id="WP_005190023.1">
    <property type="nucleotide sequence ID" value="NZ_BAED01000058.1"/>
</dbReference>
<keyword evidence="2" id="KW-0472">Membrane</keyword>
<evidence type="ECO:0000313" key="3">
    <source>
        <dbReference type="EMBL" id="GAB06628.1"/>
    </source>
</evidence>
<sequence length="225" mass="23702">MTTQMEEATEAKVEVPEDETSPKTETSPTTETSTETTASTKREASAAASASQPRQIAISVRSLAVGAALIALAAATIVFALLWMGARSDVSDRDAKASNEKRAEQISLDYAVGAATTDYQKLDEWFATLKKGTTSELAAKFDATSGSLKQILAPLGWKSTAQPITAVTKSENDGVYKVDAFVNVSSTSSQAPNGATTTVTYSITIDSKHDWQITDVGGLQSIVGK</sequence>
<evidence type="ECO:0000256" key="2">
    <source>
        <dbReference type="SAM" id="Phobius"/>
    </source>
</evidence>
<dbReference type="eggNOG" id="ENOG5032E19">
    <property type="taxonomic scope" value="Bacteria"/>
</dbReference>
<dbReference type="STRING" id="1075090.GOAMR_58_00050"/>
<name>G7GSQ3_9ACTN</name>
<gene>
    <name evidence="3" type="ORF">GOAMR_58_00050</name>
</gene>
<keyword evidence="4" id="KW-1185">Reference proteome</keyword>
<dbReference type="EMBL" id="BAED01000058">
    <property type="protein sequence ID" value="GAB06628.1"/>
    <property type="molecule type" value="Genomic_DNA"/>
</dbReference>
<proteinExistence type="predicted"/>
<organism evidence="3 4">
    <name type="scientific">Gordonia amarae NBRC 15530</name>
    <dbReference type="NCBI Taxonomy" id="1075090"/>
    <lineage>
        <taxon>Bacteria</taxon>
        <taxon>Bacillati</taxon>
        <taxon>Actinomycetota</taxon>
        <taxon>Actinomycetes</taxon>
        <taxon>Mycobacteriales</taxon>
        <taxon>Gordoniaceae</taxon>
        <taxon>Gordonia</taxon>
    </lineage>
</organism>
<evidence type="ECO:0000256" key="1">
    <source>
        <dbReference type="SAM" id="MobiDB-lite"/>
    </source>
</evidence>
<evidence type="ECO:0008006" key="5">
    <source>
        <dbReference type="Google" id="ProtNLM"/>
    </source>
</evidence>
<feature type="transmembrane region" description="Helical" evidence="2">
    <location>
        <begin position="63"/>
        <end position="86"/>
    </location>
</feature>
<protein>
    <recommendedName>
        <fullName evidence="5">Mce-associated membrane protein</fullName>
    </recommendedName>
</protein>
<keyword evidence="2" id="KW-0812">Transmembrane</keyword>
<dbReference type="Proteomes" id="UP000006023">
    <property type="component" value="Unassembled WGS sequence"/>
</dbReference>
<comment type="caution">
    <text evidence="3">The sequence shown here is derived from an EMBL/GenBank/DDBJ whole genome shotgun (WGS) entry which is preliminary data.</text>
</comment>
<accession>G7GSQ3</accession>
<feature type="region of interest" description="Disordered" evidence="1">
    <location>
        <begin position="1"/>
        <end position="51"/>
    </location>
</feature>
<evidence type="ECO:0000313" key="4">
    <source>
        <dbReference type="Proteomes" id="UP000006023"/>
    </source>
</evidence>
<dbReference type="AlphaFoldDB" id="G7GSQ3"/>
<reference evidence="3 4" key="1">
    <citation type="submission" date="2011-11" db="EMBL/GenBank/DDBJ databases">
        <title>Whole genome shotgun sequence of Gordonia amarae NBRC 15530.</title>
        <authorList>
            <person name="Takarada H."/>
            <person name="Hosoyama A."/>
            <person name="Tsuchikane K."/>
            <person name="Katsumata H."/>
            <person name="Yamazaki S."/>
            <person name="Fujita N."/>
        </authorList>
    </citation>
    <scope>NUCLEOTIDE SEQUENCE [LARGE SCALE GENOMIC DNA]</scope>
    <source>
        <strain evidence="3 4">NBRC 15530</strain>
    </source>
</reference>
<feature type="compositionally biased region" description="Low complexity" evidence="1">
    <location>
        <begin position="23"/>
        <end position="51"/>
    </location>
</feature>